<feature type="compositionally biased region" description="Low complexity" evidence="1">
    <location>
        <begin position="1"/>
        <end position="15"/>
    </location>
</feature>
<dbReference type="AlphaFoldDB" id="A0AA38C2J6"/>
<feature type="region of interest" description="Disordered" evidence="1">
    <location>
        <begin position="1"/>
        <end position="32"/>
    </location>
</feature>
<feature type="non-terminal residue" evidence="2">
    <location>
        <position position="1"/>
    </location>
</feature>
<accession>A0AA38C2J6</accession>
<evidence type="ECO:0000313" key="2">
    <source>
        <dbReference type="EMBL" id="KAH9292800.1"/>
    </source>
</evidence>
<comment type="caution">
    <text evidence="2">The sequence shown here is derived from an EMBL/GenBank/DDBJ whole genome shotgun (WGS) entry which is preliminary data.</text>
</comment>
<organism evidence="2 3">
    <name type="scientific">Taxus chinensis</name>
    <name type="common">Chinese yew</name>
    <name type="synonym">Taxus wallichiana var. chinensis</name>
    <dbReference type="NCBI Taxonomy" id="29808"/>
    <lineage>
        <taxon>Eukaryota</taxon>
        <taxon>Viridiplantae</taxon>
        <taxon>Streptophyta</taxon>
        <taxon>Embryophyta</taxon>
        <taxon>Tracheophyta</taxon>
        <taxon>Spermatophyta</taxon>
        <taxon>Pinopsida</taxon>
        <taxon>Pinidae</taxon>
        <taxon>Conifers II</taxon>
        <taxon>Cupressales</taxon>
        <taxon>Taxaceae</taxon>
        <taxon>Taxus</taxon>
    </lineage>
</organism>
<evidence type="ECO:0000313" key="3">
    <source>
        <dbReference type="Proteomes" id="UP000824469"/>
    </source>
</evidence>
<dbReference type="EMBL" id="JAHRHJ020002242">
    <property type="protein sequence ID" value="KAH9292800.1"/>
    <property type="molecule type" value="Genomic_DNA"/>
</dbReference>
<proteinExistence type="predicted"/>
<gene>
    <name evidence="2" type="ORF">KI387_042010</name>
</gene>
<keyword evidence="3" id="KW-1185">Reference proteome</keyword>
<sequence>PASHSLSSESEISEAGAGGRGTERGSPPPLPYPVGYVPGTDTILIRPKNRLASLEQVWFLSMGVVPLLQCSVLPAFSGVCFPSSAHPALESCDDELASPLIQPYNHLKQQRKMSPKLSPNRPPTFLYVKALHHIQRVMADVVLP</sequence>
<protein>
    <submittedName>
        <fullName evidence="2">Uncharacterized protein</fullName>
    </submittedName>
</protein>
<evidence type="ECO:0000256" key="1">
    <source>
        <dbReference type="SAM" id="MobiDB-lite"/>
    </source>
</evidence>
<reference evidence="2 3" key="1">
    <citation type="journal article" date="2021" name="Nat. Plants">
        <title>The Taxus genome provides insights into paclitaxel biosynthesis.</title>
        <authorList>
            <person name="Xiong X."/>
            <person name="Gou J."/>
            <person name="Liao Q."/>
            <person name="Li Y."/>
            <person name="Zhou Q."/>
            <person name="Bi G."/>
            <person name="Li C."/>
            <person name="Du R."/>
            <person name="Wang X."/>
            <person name="Sun T."/>
            <person name="Guo L."/>
            <person name="Liang H."/>
            <person name="Lu P."/>
            <person name="Wu Y."/>
            <person name="Zhang Z."/>
            <person name="Ro D.K."/>
            <person name="Shang Y."/>
            <person name="Huang S."/>
            <person name="Yan J."/>
        </authorList>
    </citation>
    <scope>NUCLEOTIDE SEQUENCE [LARGE SCALE GENOMIC DNA]</scope>
    <source>
        <strain evidence="2">Ta-2019</strain>
    </source>
</reference>
<name>A0AA38C2J6_TAXCH</name>
<dbReference type="Proteomes" id="UP000824469">
    <property type="component" value="Unassembled WGS sequence"/>
</dbReference>